<keyword evidence="3" id="KW-1185">Reference proteome</keyword>
<organism evidence="2 3">
    <name type="scientific">Sulfitobacter sabulilitoris</name>
    <dbReference type="NCBI Taxonomy" id="2562655"/>
    <lineage>
        <taxon>Bacteria</taxon>
        <taxon>Pseudomonadati</taxon>
        <taxon>Pseudomonadota</taxon>
        <taxon>Alphaproteobacteria</taxon>
        <taxon>Rhodobacterales</taxon>
        <taxon>Roseobacteraceae</taxon>
        <taxon>Sulfitobacter</taxon>
    </lineage>
</organism>
<name>A0A5S3PMB2_9RHOB</name>
<evidence type="ECO:0000313" key="2">
    <source>
        <dbReference type="EMBL" id="TMM55523.1"/>
    </source>
</evidence>
<dbReference type="AlphaFoldDB" id="A0A5S3PMB2"/>
<comment type="caution">
    <text evidence="2">The sequence shown here is derived from an EMBL/GenBank/DDBJ whole genome shotgun (WGS) entry which is preliminary data.</text>
</comment>
<dbReference type="OrthoDB" id="199424at2"/>
<dbReference type="Proteomes" id="UP000309550">
    <property type="component" value="Unassembled WGS sequence"/>
</dbReference>
<gene>
    <name evidence="2" type="ORF">FDT80_08220</name>
</gene>
<evidence type="ECO:0000313" key="3">
    <source>
        <dbReference type="Proteomes" id="UP000309550"/>
    </source>
</evidence>
<keyword evidence="1" id="KW-1133">Transmembrane helix</keyword>
<reference evidence="2 3" key="1">
    <citation type="submission" date="2019-05" db="EMBL/GenBank/DDBJ databases">
        <title>Sulfitobacter sabulilitoris sp. nov., isolated from a marine sand.</title>
        <authorList>
            <person name="Yoon J.-H."/>
        </authorList>
    </citation>
    <scope>NUCLEOTIDE SEQUENCE [LARGE SCALE GENOMIC DNA]</scope>
    <source>
        <strain evidence="2 3">HSMS-29</strain>
    </source>
</reference>
<proteinExistence type="predicted"/>
<evidence type="ECO:0000256" key="1">
    <source>
        <dbReference type="SAM" id="Phobius"/>
    </source>
</evidence>
<keyword evidence="1" id="KW-0472">Membrane</keyword>
<protein>
    <submittedName>
        <fullName evidence="2">Uncharacterized protein</fullName>
    </submittedName>
</protein>
<accession>A0A5S3PMB2</accession>
<feature type="transmembrane region" description="Helical" evidence="1">
    <location>
        <begin position="33"/>
        <end position="53"/>
    </location>
</feature>
<dbReference type="RefSeq" id="WP_138661690.1">
    <property type="nucleotide sequence ID" value="NZ_VANS01000001.1"/>
</dbReference>
<feature type="transmembrane region" description="Helical" evidence="1">
    <location>
        <begin position="65"/>
        <end position="86"/>
    </location>
</feature>
<sequence>MTQADWSDVLTEGEVVQWQGRPAPVPTWQNRRLYGQMGWSVVLLLMVTTAFAVSPEARDAQPLSLVLLVAVLGFSFMRSWSAWFALRKTRYAITDTRILWRRGGQLREFDRDGATAEPFRDTLPPSLLIKRADARSPSDALAFEFIEDAQTVTDLIPGTRKANPV</sequence>
<dbReference type="EMBL" id="VANS01000001">
    <property type="protein sequence ID" value="TMM55523.1"/>
    <property type="molecule type" value="Genomic_DNA"/>
</dbReference>
<keyword evidence="1" id="KW-0812">Transmembrane</keyword>